<gene>
    <name evidence="2" type="ORF">FF098_014635</name>
    <name evidence="1" type="ORF">GCM10011355_27730</name>
</gene>
<sequence>MSVSEAVKYLAECPEEYAQAIHEEARLEQLAKNFKAVLMDDCDEKSMTAKEAWAMRQPEYRDITEKQLPDARRRVAYHKAKGKWADMVIEVWRTQNANKRAAERVR</sequence>
<accession>A0A8J3A3E7</accession>
<reference evidence="1" key="3">
    <citation type="submission" date="2020-09" db="EMBL/GenBank/DDBJ databases">
        <authorList>
            <person name="Sun Q."/>
            <person name="Zhou Y."/>
        </authorList>
    </citation>
    <scope>NUCLEOTIDE SEQUENCE</scope>
    <source>
        <strain evidence="1">CGMCC 1.14984</strain>
    </source>
</reference>
<name>A0A8J3A3E7_9PROT</name>
<dbReference type="Proteomes" id="UP000621856">
    <property type="component" value="Unassembled WGS sequence"/>
</dbReference>
<dbReference type="RefSeq" id="WP_155141894.1">
    <property type="nucleotide sequence ID" value="NZ_BMGZ01000003.1"/>
</dbReference>
<dbReference type="EMBL" id="VCJR02000003">
    <property type="protein sequence ID" value="NHK29154.1"/>
    <property type="molecule type" value="Genomic_DNA"/>
</dbReference>
<dbReference type="AlphaFoldDB" id="A0A8J3A3E7"/>
<organism evidence="1 3">
    <name type="scientific">Aquisalinus luteolus</name>
    <dbReference type="NCBI Taxonomy" id="1566827"/>
    <lineage>
        <taxon>Bacteria</taxon>
        <taxon>Pseudomonadati</taxon>
        <taxon>Pseudomonadota</taxon>
        <taxon>Alphaproteobacteria</taxon>
        <taxon>Parvularculales</taxon>
        <taxon>Parvularculaceae</taxon>
        <taxon>Aquisalinus</taxon>
    </lineage>
</organism>
<keyword evidence="4" id="KW-1185">Reference proteome</keyword>
<protein>
    <submittedName>
        <fullName evidence="1">Uncharacterized protein</fullName>
    </submittedName>
</protein>
<evidence type="ECO:0000313" key="4">
    <source>
        <dbReference type="Proteomes" id="UP000818603"/>
    </source>
</evidence>
<evidence type="ECO:0000313" key="3">
    <source>
        <dbReference type="Proteomes" id="UP000621856"/>
    </source>
</evidence>
<reference evidence="2 4" key="2">
    <citation type="submission" date="2020-02" db="EMBL/GenBank/DDBJ databases">
        <title>Genome sequence of Parvularcula flava strain NH6-79.</title>
        <authorList>
            <person name="Abdul Karim M.H."/>
            <person name="Lam M.Q."/>
            <person name="Chen S.J."/>
            <person name="Yahya A."/>
            <person name="Shahir S."/>
            <person name="Shamsir M.S."/>
            <person name="Chong C.S."/>
        </authorList>
    </citation>
    <scope>NUCLEOTIDE SEQUENCE [LARGE SCALE GENOMIC DNA]</scope>
    <source>
        <strain evidence="2 4">NH6-79</strain>
    </source>
</reference>
<evidence type="ECO:0000313" key="1">
    <source>
        <dbReference type="EMBL" id="GGI00140.1"/>
    </source>
</evidence>
<dbReference type="EMBL" id="BMGZ01000003">
    <property type="protein sequence ID" value="GGI00140.1"/>
    <property type="molecule type" value="Genomic_DNA"/>
</dbReference>
<dbReference type="Proteomes" id="UP000818603">
    <property type="component" value="Unassembled WGS sequence"/>
</dbReference>
<reference evidence="1" key="1">
    <citation type="journal article" date="2014" name="Int. J. Syst. Evol. Microbiol.">
        <title>Complete genome sequence of Corynebacterium casei LMG S-19264T (=DSM 44701T), isolated from a smear-ripened cheese.</title>
        <authorList>
            <consortium name="US DOE Joint Genome Institute (JGI-PGF)"/>
            <person name="Walter F."/>
            <person name="Albersmeier A."/>
            <person name="Kalinowski J."/>
            <person name="Ruckert C."/>
        </authorList>
    </citation>
    <scope>NUCLEOTIDE SEQUENCE</scope>
    <source>
        <strain evidence="1">CGMCC 1.14984</strain>
    </source>
</reference>
<evidence type="ECO:0000313" key="2">
    <source>
        <dbReference type="EMBL" id="NHK29154.1"/>
    </source>
</evidence>
<comment type="caution">
    <text evidence="1">The sequence shown here is derived from an EMBL/GenBank/DDBJ whole genome shotgun (WGS) entry which is preliminary data.</text>
</comment>
<proteinExistence type="predicted"/>